<dbReference type="RefSeq" id="WP_147721069.1">
    <property type="nucleotide sequence ID" value="NZ_VRXD01000366.1"/>
</dbReference>
<gene>
    <name evidence="1" type="ORF">FV293_29165</name>
</gene>
<protein>
    <submittedName>
        <fullName evidence="1">MarR family transcriptional regulator</fullName>
    </submittedName>
</protein>
<dbReference type="Proteomes" id="UP000321295">
    <property type="component" value="Unassembled WGS sequence"/>
</dbReference>
<proteinExistence type="predicted"/>
<accession>A0AB74M7Q8</accession>
<comment type="caution">
    <text evidence="1">The sequence shown here is derived from an EMBL/GenBank/DDBJ whole genome shotgun (WGS) entry which is preliminary data.</text>
</comment>
<evidence type="ECO:0000313" key="2">
    <source>
        <dbReference type="Proteomes" id="UP000321295"/>
    </source>
</evidence>
<sequence length="80" mass="9313">VKRTIINQAAGKMVREGLLVVDGYTDKITHYRKPTEKERLELERRAEQQQKPSVIQDCKRSEIMKRILFIYGAGEELPVI</sequence>
<organism evidence="1 2">
    <name type="scientific">Escherichia coli</name>
    <dbReference type="NCBI Taxonomy" id="562"/>
    <lineage>
        <taxon>Bacteria</taxon>
        <taxon>Pseudomonadati</taxon>
        <taxon>Pseudomonadota</taxon>
        <taxon>Gammaproteobacteria</taxon>
        <taxon>Enterobacterales</taxon>
        <taxon>Enterobacteriaceae</taxon>
        <taxon>Escherichia</taxon>
    </lineage>
</organism>
<name>A0AB74M7Q8_ECOLX</name>
<reference evidence="1 2" key="1">
    <citation type="submission" date="2019-08" db="EMBL/GenBank/DDBJ databases">
        <title>Whole genome analysis of cultivated E. coli strains isolated from CD patients and healthy donors.</title>
        <authorList>
            <person name="Siniagina M.N."/>
            <person name="Markelova M.I."/>
            <person name="Laikov A.V."/>
            <person name="Boulygina E.A."/>
            <person name="Khusnutdinova D.R."/>
            <person name="Kharchenko A."/>
            <person name="Grigoryeva T.V."/>
        </authorList>
    </citation>
    <scope>NUCLEOTIDE SEQUENCE [LARGE SCALE GENOMIC DNA]</scope>
    <source>
        <strain evidence="1 2">1_45_11</strain>
    </source>
</reference>
<feature type="non-terminal residue" evidence="1">
    <location>
        <position position="1"/>
    </location>
</feature>
<dbReference type="AlphaFoldDB" id="A0AB74M7Q8"/>
<evidence type="ECO:0000313" key="1">
    <source>
        <dbReference type="EMBL" id="TXQ19547.1"/>
    </source>
</evidence>
<dbReference type="EMBL" id="VRXD01000366">
    <property type="protein sequence ID" value="TXQ19547.1"/>
    <property type="molecule type" value="Genomic_DNA"/>
</dbReference>